<accession>A0ACB8EZW3</accession>
<comment type="caution">
    <text evidence="1">The sequence shown here is derived from an EMBL/GenBank/DDBJ whole genome shotgun (WGS) entry which is preliminary data.</text>
</comment>
<evidence type="ECO:0000313" key="1">
    <source>
        <dbReference type="EMBL" id="KAH7998258.1"/>
    </source>
</evidence>
<reference evidence="1" key="1">
    <citation type="submission" date="2021-08" db="EMBL/GenBank/DDBJ databases">
        <title>The first chromosome-level gecko genome reveals the dynamic sex chromosomes of Neotropical dwarf geckos (Sphaerodactylidae: Sphaerodactylus).</title>
        <authorList>
            <person name="Pinto B.J."/>
            <person name="Keating S.E."/>
            <person name="Gamble T."/>
        </authorList>
    </citation>
    <scope>NUCLEOTIDE SEQUENCE</scope>
    <source>
        <strain evidence="1">TG3544</strain>
    </source>
</reference>
<gene>
    <name evidence="1" type="ORF">K3G42_014175</name>
</gene>
<protein>
    <submittedName>
        <fullName evidence="1">Uncharacterized protein</fullName>
    </submittedName>
</protein>
<dbReference type="Proteomes" id="UP000827872">
    <property type="component" value="Linkage Group LG12"/>
</dbReference>
<evidence type="ECO:0000313" key="2">
    <source>
        <dbReference type="Proteomes" id="UP000827872"/>
    </source>
</evidence>
<sequence length="104" mass="11031">MTHAHCLPTQSPLCYSEPGTSLILGASDFVKALKLECLLSLQAHSHEQKKRVCWCLADNISKQQMTTPTAPPAESKPALGSVGASRACLCPAKINAASGIMRVI</sequence>
<name>A0ACB8EZW3_9SAUR</name>
<keyword evidence="2" id="KW-1185">Reference proteome</keyword>
<organism evidence="1 2">
    <name type="scientific">Sphaerodactylus townsendi</name>
    <dbReference type="NCBI Taxonomy" id="933632"/>
    <lineage>
        <taxon>Eukaryota</taxon>
        <taxon>Metazoa</taxon>
        <taxon>Chordata</taxon>
        <taxon>Craniata</taxon>
        <taxon>Vertebrata</taxon>
        <taxon>Euteleostomi</taxon>
        <taxon>Lepidosauria</taxon>
        <taxon>Squamata</taxon>
        <taxon>Bifurcata</taxon>
        <taxon>Gekkota</taxon>
        <taxon>Sphaerodactylidae</taxon>
        <taxon>Sphaerodactylus</taxon>
    </lineage>
</organism>
<dbReference type="EMBL" id="CM037625">
    <property type="protein sequence ID" value="KAH7998258.1"/>
    <property type="molecule type" value="Genomic_DNA"/>
</dbReference>
<proteinExistence type="predicted"/>